<sequence>MKKNIGIEIPGICKACGGKCCKTFPGLATPEDFGAPDRDLMREKLLKALISGRWTVDWVDQDAELYFVRPAIKGFEGSVFDHAYNGECTFLTNTGCELDFSERPESCRMLIPKLEERCDPQGYTRMYVSKIWKDYVDVLIDVAIEVENSQ</sequence>
<dbReference type="InterPro" id="IPR005358">
    <property type="entry name" value="Puta_zinc/iron-chelating_dom"/>
</dbReference>
<dbReference type="Proteomes" id="UP000002415">
    <property type="component" value="Chromosome"/>
</dbReference>
<dbReference type="EMBL" id="CP000771">
    <property type="protein sequence ID" value="ABS60621.1"/>
    <property type="molecule type" value="Genomic_DNA"/>
</dbReference>
<dbReference type="AlphaFoldDB" id="A7HL38"/>
<dbReference type="Pfam" id="PF03692">
    <property type="entry name" value="CxxCxxCC"/>
    <property type="match status" value="1"/>
</dbReference>
<evidence type="ECO:0008006" key="3">
    <source>
        <dbReference type="Google" id="ProtNLM"/>
    </source>
</evidence>
<evidence type="ECO:0000313" key="1">
    <source>
        <dbReference type="EMBL" id="ABS60621.1"/>
    </source>
</evidence>
<keyword evidence="2" id="KW-1185">Reference proteome</keyword>
<reference evidence="1 2" key="2">
    <citation type="journal article" date="2009" name="Proc. Natl. Acad. Sci. U.S.A.">
        <title>On the chimeric nature, thermophilic origin, and phylogenetic placement of the Thermotogales.</title>
        <authorList>
            <person name="Zhaxybayeva O."/>
            <person name="Swithers K.S."/>
            <person name="Lapierre P."/>
            <person name="Fournier G.P."/>
            <person name="Bickhart D.M."/>
            <person name="DeBoy R.T."/>
            <person name="Nelson K.E."/>
            <person name="Nesbo C.L."/>
            <person name="Doolittle W.F."/>
            <person name="Gogarten J.P."/>
            <person name="Noll K.M."/>
        </authorList>
    </citation>
    <scope>NUCLEOTIDE SEQUENCE [LARGE SCALE GENOMIC DNA]</scope>
    <source>
        <strain evidence="2">ATCC 35602 / DSM 5306 / Rt17-B1</strain>
    </source>
</reference>
<accession>A7HL38</accession>
<dbReference type="RefSeq" id="WP_011993938.1">
    <property type="nucleotide sequence ID" value="NC_009718.1"/>
</dbReference>
<protein>
    <recommendedName>
        <fullName evidence="3">YkgJ family cysteine cluster protein</fullName>
    </recommendedName>
</protein>
<dbReference type="HOGENOM" id="CLU_1728666_0_0_0"/>
<organism evidence="1 2">
    <name type="scientific">Fervidobacterium nodosum (strain ATCC 35602 / DSM 5306 / Rt17-B1)</name>
    <dbReference type="NCBI Taxonomy" id="381764"/>
    <lineage>
        <taxon>Bacteria</taxon>
        <taxon>Thermotogati</taxon>
        <taxon>Thermotogota</taxon>
        <taxon>Thermotogae</taxon>
        <taxon>Thermotogales</taxon>
        <taxon>Fervidobacteriaceae</taxon>
        <taxon>Fervidobacterium</taxon>
    </lineage>
</organism>
<proteinExistence type="predicted"/>
<evidence type="ECO:0000313" key="2">
    <source>
        <dbReference type="Proteomes" id="UP000002415"/>
    </source>
</evidence>
<dbReference type="eggNOG" id="COG0727">
    <property type="taxonomic scope" value="Bacteria"/>
</dbReference>
<reference evidence="1 2" key="1">
    <citation type="submission" date="2007-07" db="EMBL/GenBank/DDBJ databases">
        <title>Complete sequence of Fervidobacterium nodosum Rt17-B1.</title>
        <authorList>
            <consortium name="US DOE Joint Genome Institute"/>
            <person name="Copeland A."/>
            <person name="Lucas S."/>
            <person name="Lapidus A."/>
            <person name="Barry K."/>
            <person name="Glavina del Rio T."/>
            <person name="Dalin E."/>
            <person name="Tice H."/>
            <person name="Pitluck S."/>
            <person name="Saunders E."/>
            <person name="Brettin T."/>
            <person name="Bruce D."/>
            <person name="Detter J.C."/>
            <person name="Han C."/>
            <person name="Schmutz J."/>
            <person name="Larimer F."/>
            <person name="Land M."/>
            <person name="Hauser L."/>
            <person name="Kyrpides N."/>
            <person name="Mikhailova N."/>
            <person name="Nelson K."/>
            <person name="Gogarten J.P."/>
            <person name="Noll K."/>
            <person name="Richardson P."/>
        </authorList>
    </citation>
    <scope>NUCLEOTIDE SEQUENCE [LARGE SCALE GENOMIC DNA]</scope>
    <source>
        <strain evidence="2">ATCC 35602 / DSM 5306 / Rt17-B1</strain>
    </source>
</reference>
<gene>
    <name evidence="1" type="ordered locus">Fnod_0768</name>
</gene>
<dbReference type="KEGG" id="fno:Fnod_0768"/>
<name>A7HL38_FERNB</name>
<dbReference type="OrthoDB" id="47399at2"/>
<dbReference type="STRING" id="381764.Fnod_0768"/>